<dbReference type="InterPro" id="IPR054438">
    <property type="entry name" value="Struct_cement_gp24/gp6"/>
</dbReference>
<name>A0A5Q2WE91_9CAUD</name>
<protein>
    <submittedName>
        <fullName evidence="1">Uncharacterized protein</fullName>
    </submittedName>
</protein>
<dbReference type="EMBL" id="MN379460">
    <property type="protein sequence ID" value="QGH75003.1"/>
    <property type="molecule type" value="Genomic_DNA"/>
</dbReference>
<dbReference type="Pfam" id="PF22758">
    <property type="entry name" value="Phage_cement"/>
    <property type="match status" value="1"/>
</dbReference>
<reference evidence="1" key="1">
    <citation type="submission" date="2019-08" db="EMBL/GenBank/DDBJ databases">
        <authorList>
            <person name="Pogozhova M.P."/>
            <person name="Pisanov R.V."/>
            <person name="Gaevskaya N.E."/>
            <person name="Vodopyanov A.S."/>
        </authorList>
    </citation>
    <scope>NUCLEOTIDE SEQUENCE</scope>
</reference>
<sequence length="167" mass="17259">MPVQGGNAINHGRLYAGMVPDARQSIGVSKINQESTIIPFGYGVVSGTTDDGMKLPTNTSTAAKFTGVVKYELNRAYHDGETMGARPKYDATVVTHGPIAVAPTVAVNRDDPVYLIVGDGTTPNANLGRFSNVVGATTETAVLIPGAKWTESLDAGEVGIVTLGIGG</sequence>
<proteinExistence type="predicted"/>
<gene>
    <name evidence="1" type="ORF">RostovM3_00013</name>
</gene>
<accession>A0A5Q2WE91</accession>
<evidence type="ECO:0000313" key="1">
    <source>
        <dbReference type="EMBL" id="QGH75003.1"/>
    </source>
</evidence>
<organism evidence="1">
    <name type="scientific">Vibrio phage Rostov M3</name>
    <dbReference type="NCBI Taxonomy" id="2660724"/>
    <lineage>
        <taxon>Viruses</taxon>
        <taxon>Duplodnaviria</taxon>
        <taxon>Heunggongvirae</taxon>
        <taxon>Uroviricota</taxon>
        <taxon>Caudoviricetes</taxon>
    </lineage>
</organism>